<organism evidence="2 3">
    <name type="scientific">Araneus ventricosus</name>
    <name type="common">Orbweaver spider</name>
    <name type="synonym">Epeira ventricosa</name>
    <dbReference type="NCBI Taxonomy" id="182803"/>
    <lineage>
        <taxon>Eukaryota</taxon>
        <taxon>Metazoa</taxon>
        <taxon>Ecdysozoa</taxon>
        <taxon>Arthropoda</taxon>
        <taxon>Chelicerata</taxon>
        <taxon>Arachnida</taxon>
        <taxon>Araneae</taxon>
        <taxon>Araneomorphae</taxon>
        <taxon>Entelegynae</taxon>
        <taxon>Araneoidea</taxon>
        <taxon>Araneidae</taxon>
        <taxon>Araneus</taxon>
    </lineage>
</organism>
<keyword evidence="3" id="KW-1185">Reference proteome</keyword>
<evidence type="ECO:0000313" key="1">
    <source>
        <dbReference type="EMBL" id="GBO30329.1"/>
    </source>
</evidence>
<protein>
    <submittedName>
        <fullName evidence="2">Uncharacterized protein</fullName>
    </submittedName>
</protein>
<feature type="non-terminal residue" evidence="2">
    <location>
        <position position="1"/>
    </location>
</feature>
<dbReference type="Proteomes" id="UP000499080">
    <property type="component" value="Unassembled WGS sequence"/>
</dbReference>
<evidence type="ECO:0000313" key="3">
    <source>
        <dbReference type="Proteomes" id="UP000499080"/>
    </source>
</evidence>
<accession>A0A4Y2VZ41</accession>
<dbReference type="AlphaFoldDB" id="A0A4Y2VZ41"/>
<comment type="caution">
    <text evidence="2">The sequence shown here is derived from an EMBL/GenBank/DDBJ whole genome shotgun (WGS) entry which is preliminary data.</text>
</comment>
<gene>
    <name evidence="2" type="ORF">AVEN_148140_1</name>
    <name evidence="1" type="ORF">AVEN_78057_1</name>
</gene>
<proteinExistence type="predicted"/>
<reference evidence="2 3" key="1">
    <citation type="journal article" date="2019" name="Sci. Rep.">
        <title>Orb-weaving spider Araneus ventricosus genome elucidates the spidroin gene catalogue.</title>
        <authorList>
            <person name="Kono N."/>
            <person name="Nakamura H."/>
            <person name="Ohtoshi R."/>
            <person name="Moran D.A.P."/>
            <person name="Shinohara A."/>
            <person name="Yoshida Y."/>
            <person name="Fujiwara M."/>
            <person name="Mori M."/>
            <person name="Tomita M."/>
            <person name="Arakawa K."/>
        </authorList>
    </citation>
    <scope>NUCLEOTIDE SEQUENCE [LARGE SCALE GENOMIC DNA]</scope>
</reference>
<name>A0A4Y2VZ41_ARAVE</name>
<evidence type="ECO:0000313" key="2">
    <source>
        <dbReference type="EMBL" id="GBO30389.1"/>
    </source>
</evidence>
<dbReference type="EMBL" id="BGPR01053557">
    <property type="protein sequence ID" value="GBO30389.1"/>
    <property type="molecule type" value="Genomic_DNA"/>
</dbReference>
<dbReference type="EMBL" id="BGPR01053521">
    <property type="protein sequence ID" value="GBO30329.1"/>
    <property type="molecule type" value="Genomic_DNA"/>
</dbReference>
<sequence length="47" mass="5414">LFPYRMSIPTSRAKGLDLDELCSSHGIPVEFHAWFNSIGLKNDRQYC</sequence>